<evidence type="ECO:0000256" key="2">
    <source>
        <dbReference type="ARBA" id="ARBA00022729"/>
    </source>
</evidence>
<accession>A0AA39VBK7</accession>
<reference evidence="6" key="1">
    <citation type="journal article" date="2022" name="Plant J.">
        <title>Strategies of tolerance reflected in two North American maple genomes.</title>
        <authorList>
            <person name="McEvoy S.L."/>
            <person name="Sezen U.U."/>
            <person name="Trouern-Trend A."/>
            <person name="McMahon S.M."/>
            <person name="Schaberg P.G."/>
            <person name="Yang J."/>
            <person name="Wegrzyn J.L."/>
            <person name="Swenson N.G."/>
        </authorList>
    </citation>
    <scope>NUCLEOTIDE SEQUENCE</scope>
    <source>
        <strain evidence="6">NS2018</strain>
    </source>
</reference>
<keyword evidence="3" id="KW-0378">Hydrolase</keyword>
<feature type="signal peptide" evidence="5">
    <location>
        <begin position="1"/>
        <end position="22"/>
    </location>
</feature>
<evidence type="ECO:0000256" key="1">
    <source>
        <dbReference type="ARBA" id="ARBA00008668"/>
    </source>
</evidence>
<organism evidence="6 7">
    <name type="scientific">Acer saccharum</name>
    <name type="common">Sugar maple</name>
    <dbReference type="NCBI Taxonomy" id="4024"/>
    <lineage>
        <taxon>Eukaryota</taxon>
        <taxon>Viridiplantae</taxon>
        <taxon>Streptophyta</taxon>
        <taxon>Embryophyta</taxon>
        <taxon>Tracheophyta</taxon>
        <taxon>Spermatophyta</taxon>
        <taxon>Magnoliopsida</taxon>
        <taxon>eudicotyledons</taxon>
        <taxon>Gunneridae</taxon>
        <taxon>Pentapetalae</taxon>
        <taxon>rosids</taxon>
        <taxon>malvids</taxon>
        <taxon>Sapindales</taxon>
        <taxon>Sapindaceae</taxon>
        <taxon>Hippocastanoideae</taxon>
        <taxon>Acereae</taxon>
        <taxon>Acer</taxon>
    </lineage>
</organism>
<dbReference type="CDD" id="cd01837">
    <property type="entry name" value="SGNH_plant_lipase_like"/>
    <property type="match status" value="1"/>
</dbReference>
<dbReference type="Gene3D" id="3.40.50.1110">
    <property type="entry name" value="SGNH hydrolase"/>
    <property type="match status" value="2"/>
</dbReference>
<dbReference type="PANTHER" id="PTHR22835">
    <property type="entry name" value="ZINC FINGER FYVE DOMAIN CONTAINING PROTEIN"/>
    <property type="match status" value="1"/>
</dbReference>
<dbReference type="Proteomes" id="UP001168877">
    <property type="component" value="Unassembled WGS sequence"/>
</dbReference>
<dbReference type="GO" id="GO:0016788">
    <property type="term" value="F:hydrolase activity, acting on ester bonds"/>
    <property type="evidence" value="ECO:0007669"/>
    <property type="project" value="InterPro"/>
</dbReference>
<feature type="chain" id="PRO_5041259624" evidence="5">
    <location>
        <begin position="23"/>
        <end position="666"/>
    </location>
</feature>
<reference evidence="6" key="2">
    <citation type="submission" date="2023-06" db="EMBL/GenBank/DDBJ databases">
        <authorList>
            <person name="Swenson N.G."/>
            <person name="Wegrzyn J.L."/>
            <person name="Mcevoy S.L."/>
        </authorList>
    </citation>
    <scope>NUCLEOTIDE SEQUENCE</scope>
    <source>
        <strain evidence="6">NS2018</strain>
        <tissue evidence="6">Leaf</tissue>
    </source>
</reference>
<evidence type="ECO:0000256" key="4">
    <source>
        <dbReference type="ARBA" id="ARBA00023180"/>
    </source>
</evidence>
<dbReference type="InterPro" id="IPR036514">
    <property type="entry name" value="SGNH_hydro_sf"/>
</dbReference>
<protein>
    <submittedName>
        <fullName evidence="6">Uncharacterized protein</fullName>
    </submittedName>
</protein>
<evidence type="ECO:0000313" key="6">
    <source>
        <dbReference type="EMBL" id="KAK0573117.1"/>
    </source>
</evidence>
<dbReference type="AlphaFoldDB" id="A0AA39VBK7"/>
<dbReference type="InterPro" id="IPR035669">
    <property type="entry name" value="SGNH_plant_lipase-like"/>
</dbReference>
<name>A0AA39VBK7_ACESA</name>
<evidence type="ECO:0000313" key="7">
    <source>
        <dbReference type="Proteomes" id="UP001168877"/>
    </source>
</evidence>
<sequence>MASRFLSCVVIAISIFFSSVSAATADDEKCHFPAIFNFGDSNSDTGGLAALFGQFPPPHGVPFFGAPAGRYCDGRLVIDFIVEGLRFPYLSAYLDSVGSDFAHGANFATAGATARPQNMTRRRGSPISLDFQWNQFYDFHNKSQVVRSRGGHFRKLLPKAEDFSCALYTFDIGQNDLTGPSLLNMTSDELRAYVQDVVDQLQDIVKNIYSLGGRYFLIHNTGPLGCLPYVLESIPGLNSSQVDKAGCAIISNEIAQTFNNQLKEAVVQLRKDLPSAAITLVDVYSIKYSLFGKGRKKHGSVLGSKADDQECKFPAIFNFGDSNSDTGGLYAFWGEMPAQDGMSFFGGPVGRYSDGRLLIDFIAESLGLPYLSSYLDSLGSDFSHGANFAFGGSSVRFPNTIGSIPLTLDVQWIQFLKFYNTSQLLHKRGGIYRKLMPKPEYFTRALYTIDIGQNDLTAGYFTNETTDEVKAYVPDVINRLQNVVRNIYNFGGRCFWIHNTGPVGCLPYVFVRRPVPASLIDEAGCATPYNEVSQFFNSKLKEAVVQLRKDLPSAAITYVDIYSIKYSLFREGRKHGFKELIRVCCGHGGQYNFNVSLGCGVSVMVDGKPVLMGKPCEDPSTYVVWDGVHFTQAANKFVFDKISGGTFSDPPFPLKMACHKKNIQAH</sequence>
<dbReference type="SUPFAM" id="SSF52266">
    <property type="entry name" value="SGNH hydrolase"/>
    <property type="match status" value="1"/>
</dbReference>
<evidence type="ECO:0000256" key="3">
    <source>
        <dbReference type="ARBA" id="ARBA00022801"/>
    </source>
</evidence>
<evidence type="ECO:0000256" key="5">
    <source>
        <dbReference type="SAM" id="SignalP"/>
    </source>
</evidence>
<keyword evidence="2 5" id="KW-0732">Signal</keyword>
<keyword evidence="7" id="KW-1185">Reference proteome</keyword>
<gene>
    <name evidence="6" type="ORF">LWI29_003253</name>
</gene>
<dbReference type="EMBL" id="JAUESC010000387">
    <property type="protein sequence ID" value="KAK0573117.1"/>
    <property type="molecule type" value="Genomic_DNA"/>
</dbReference>
<dbReference type="Pfam" id="PF00657">
    <property type="entry name" value="Lipase_GDSL"/>
    <property type="match status" value="2"/>
</dbReference>
<dbReference type="PANTHER" id="PTHR22835:SF588">
    <property type="entry name" value="ALPHA-L-FUCOSIDASE 3"/>
    <property type="match status" value="1"/>
</dbReference>
<proteinExistence type="inferred from homology"/>
<keyword evidence="4" id="KW-0325">Glycoprotein</keyword>
<dbReference type="InterPro" id="IPR001087">
    <property type="entry name" value="GDSL"/>
</dbReference>
<comment type="caution">
    <text evidence="6">The sequence shown here is derived from an EMBL/GenBank/DDBJ whole genome shotgun (WGS) entry which is preliminary data.</text>
</comment>
<comment type="similarity">
    <text evidence="1">Belongs to the 'GDSL' lipolytic enzyme family.</text>
</comment>